<dbReference type="PROSITE" id="PS51257">
    <property type="entry name" value="PROKAR_LIPOPROTEIN"/>
    <property type="match status" value="1"/>
</dbReference>
<dbReference type="Proteomes" id="UP001589776">
    <property type="component" value="Unassembled WGS sequence"/>
</dbReference>
<dbReference type="Pfam" id="PF05504">
    <property type="entry name" value="Spore_GerAC"/>
    <property type="match status" value="1"/>
</dbReference>
<evidence type="ECO:0000259" key="9">
    <source>
        <dbReference type="Pfam" id="PF25198"/>
    </source>
</evidence>
<evidence type="ECO:0000313" key="11">
    <source>
        <dbReference type="Proteomes" id="UP001589776"/>
    </source>
</evidence>
<sequence length="382" mass="43670">MPYWKKVITMWLIFPLLLTGCWDKKDIQDINYITSIGFDYVDNQYVAYVQLIDFSSVAKMESGKPNQPVPVWIGKGKGDTAISAVNDIYPTSQLRLFYGQINSIVMSENVLKKGLKDVDELQHRYYEMRYTPWVFGTRESLDKIFAATPFFNLSPFMSVLHQPQEGYKQKSTIQPLRSREFVSNIQEPGMAALLPSLSITNRAWLKDEHPHAMLEMDGVFVFQDGKYEGWAAEKAVPGLRWVNPKTNRSPLILRQNGEPQAALSLEKPKVDIVPNIQGKEVSYTVDVKLSGYISEIMQPMSEQLMEEKAAKQIQEEIKKTFVNGLDMKSDLLQLGHALYRQKNKDWKRLYSEKELILTPDSLKDIKVSVQLNHAGKLKATNG</sequence>
<proteinExistence type="inferred from homology"/>
<comment type="caution">
    <text evidence="10">The sequence shown here is derived from an EMBL/GenBank/DDBJ whole genome shotgun (WGS) entry which is preliminary data.</text>
</comment>
<reference evidence="10 11" key="1">
    <citation type="submission" date="2024-09" db="EMBL/GenBank/DDBJ databases">
        <authorList>
            <person name="Sun Q."/>
            <person name="Mori K."/>
        </authorList>
    </citation>
    <scope>NUCLEOTIDE SEQUENCE [LARGE SCALE GENOMIC DNA]</scope>
    <source>
        <strain evidence="10 11">CCM 7759</strain>
    </source>
</reference>
<evidence type="ECO:0000313" key="10">
    <source>
        <dbReference type="EMBL" id="MFC0212872.1"/>
    </source>
</evidence>
<keyword evidence="3" id="KW-0309">Germination</keyword>
<keyword evidence="5" id="KW-0472">Membrane</keyword>
<evidence type="ECO:0000256" key="7">
    <source>
        <dbReference type="ARBA" id="ARBA00023288"/>
    </source>
</evidence>
<evidence type="ECO:0000256" key="6">
    <source>
        <dbReference type="ARBA" id="ARBA00023139"/>
    </source>
</evidence>
<keyword evidence="11" id="KW-1185">Reference proteome</keyword>
<keyword evidence="4" id="KW-0732">Signal</keyword>
<name>A0ABV6DJS5_9BACL</name>
<dbReference type="PANTHER" id="PTHR35789">
    <property type="entry name" value="SPORE GERMINATION PROTEIN B3"/>
    <property type="match status" value="1"/>
</dbReference>
<keyword evidence="6" id="KW-0564">Palmitate</keyword>
<dbReference type="InterPro" id="IPR008844">
    <property type="entry name" value="Spore_GerAC-like"/>
</dbReference>
<evidence type="ECO:0000256" key="2">
    <source>
        <dbReference type="ARBA" id="ARBA00007886"/>
    </source>
</evidence>
<feature type="domain" description="Spore germination GerAC-like C-terminal" evidence="8">
    <location>
        <begin position="217"/>
        <end position="375"/>
    </location>
</feature>
<dbReference type="EMBL" id="JBHLWN010000039">
    <property type="protein sequence ID" value="MFC0212872.1"/>
    <property type="molecule type" value="Genomic_DNA"/>
</dbReference>
<feature type="domain" description="Spore germination protein N-terminal" evidence="9">
    <location>
        <begin position="23"/>
        <end position="198"/>
    </location>
</feature>
<dbReference type="NCBIfam" id="TIGR02887">
    <property type="entry name" value="spore_ger_x_C"/>
    <property type="match status" value="1"/>
</dbReference>
<accession>A0ABV6DJS5</accession>
<keyword evidence="7" id="KW-0449">Lipoprotein</keyword>
<dbReference type="Pfam" id="PF25198">
    <property type="entry name" value="Spore_GerAC_N"/>
    <property type="match status" value="1"/>
</dbReference>
<comment type="similarity">
    <text evidence="2">Belongs to the GerABKC lipoprotein family.</text>
</comment>
<evidence type="ECO:0000256" key="4">
    <source>
        <dbReference type="ARBA" id="ARBA00022729"/>
    </source>
</evidence>
<dbReference type="InterPro" id="IPR057336">
    <property type="entry name" value="GerAC_N"/>
</dbReference>
<dbReference type="PANTHER" id="PTHR35789:SF1">
    <property type="entry name" value="SPORE GERMINATION PROTEIN B3"/>
    <property type="match status" value="1"/>
</dbReference>
<evidence type="ECO:0000256" key="5">
    <source>
        <dbReference type="ARBA" id="ARBA00023136"/>
    </source>
</evidence>
<comment type="subcellular location">
    <subcellularLocation>
        <location evidence="1">Membrane</location>
        <topology evidence="1">Lipid-anchor</topology>
    </subcellularLocation>
</comment>
<dbReference type="RefSeq" id="WP_377470127.1">
    <property type="nucleotide sequence ID" value="NZ_JBHLWN010000039.1"/>
</dbReference>
<protein>
    <submittedName>
        <fullName evidence="10">Ger(X)C family spore germination protein</fullName>
    </submittedName>
</protein>
<evidence type="ECO:0000259" key="8">
    <source>
        <dbReference type="Pfam" id="PF05504"/>
    </source>
</evidence>
<dbReference type="Gene3D" id="3.30.300.210">
    <property type="entry name" value="Nutrient germinant receptor protein C, domain 3"/>
    <property type="match status" value="1"/>
</dbReference>
<organism evidence="10 11">
    <name type="scientific">Paenibacillus chartarius</name>
    <dbReference type="NCBI Taxonomy" id="747481"/>
    <lineage>
        <taxon>Bacteria</taxon>
        <taxon>Bacillati</taxon>
        <taxon>Bacillota</taxon>
        <taxon>Bacilli</taxon>
        <taxon>Bacillales</taxon>
        <taxon>Paenibacillaceae</taxon>
        <taxon>Paenibacillus</taxon>
    </lineage>
</organism>
<evidence type="ECO:0000256" key="1">
    <source>
        <dbReference type="ARBA" id="ARBA00004635"/>
    </source>
</evidence>
<dbReference type="InterPro" id="IPR046953">
    <property type="entry name" value="Spore_GerAC-like_C"/>
</dbReference>
<dbReference type="InterPro" id="IPR038501">
    <property type="entry name" value="Spore_GerAC_C_sf"/>
</dbReference>
<evidence type="ECO:0000256" key="3">
    <source>
        <dbReference type="ARBA" id="ARBA00022544"/>
    </source>
</evidence>
<gene>
    <name evidence="10" type="ORF">ACFFK0_10405</name>
</gene>